<dbReference type="AlphaFoldDB" id="A0A8B7V6L6"/>
<dbReference type="RefSeq" id="XP_020027611.1">
    <property type="nucleotide sequence ID" value="XM_020172022.1"/>
</dbReference>
<name>A0A8B7V6L6_CASCN</name>
<gene>
    <name evidence="5" type="primary">CUNH14orf79</name>
    <name evidence="3" type="synonym">Clba1</name>
</gene>
<feature type="region of interest" description="Disordered" evidence="1">
    <location>
        <begin position="93"/>
        <end position="139"/>
    </location>
</feature>
<dbReference type="GO" id="GO:0030276">
    <property type="term" value="F:clathrin binding"/>
    <property type="evidence" value="ECO:0007669"/>
    <property type="project" value="InterPro"/>
</dbReference>
<evidence type="ECO:0000313" key="4">
    <source>
        <dbReference type="Proteomes" id="UP001732720"/>
    </source>
</evidence>
<dbReference type="CTD" id="122616"/>
<feature type="compositionally biased region" description="Polar residues" evidence="1">
    <location>
        <begin position="107"/>
        <end position="117"/>
    </location>
</feature>
<feature type="domain" description="Aftiphilin clathrin-binding box" evidence="2">
    <location>
        <begin position="194"/>
        <end position="273"/>
    </location>
</feature>
<protein>
    <submittedName>
        <fullName evidence="5">Uncharacterized protein C14orf79 homolog</fullName>
    </submittedName>
</protein>
<dbReference type="OrthoDB" id="9894316at2759"/>
<dbReference type="Proteomes" id="UP001732720">
    <property type="component" value="Chromosome 3"/>
</dbReference>
<feature type="compositionally biased region" description="Polar residues" evidence="1">
    <location>
        <begin position="24"/>
        <end position="33"/>
    </location>
</feature>
<sequence>MQGRQEMGGESVSDFVGELGEVSHQASGGQNSDGSKRVGICCYDPLLLPGGKISSSRLGEGHPTCTTSCPDPGELSSGWGEFEGFRESSARSEQLSQSLELLERPTESQSQRTSSISKECGSLQPHRGGPWVTGTAAAPSSEPILSHEDVFRFAFQEVTVKQATEDVCTLDRFLEISSEETPDLTSGHRLCSESRRLWRALQSTSAMSASQCLWSGSRCRENLLLLLGVDGTQKSLTRGVGHILESSDLGEPKELLAVSSFHLPHCKALIQTKFSGTPSSRRGSLITYSLFLKTPLYGNGQYITIPQKKKIFAPRNLKMTFFNNDVC</sequence>
<dbReference type="InterPro" id="IPR029205">
    <property type="entry name" value="Clathrin-bd"/>
</dbReference>
<organism evidence="5">
    <name type="scientific">Castor canadensis</name>
    <name type="common">American beaver</name>
    <dbReference type="NCBI Taxonomy" id="51338"/>
    <lineage>
        <taxon>Eukaryota</taxon>
        <taxon>Metazoa</taxon>
        <taxon>Chordata</taxon>
        <taxon>Craniata</taxon>
        <taxon>Vertebrata</taxon>
        <taxon>Euteleostomi</taxon>
        <taxon>Mammalia</taxon>
        <taxon>Eutheria</taxon>
        <taxon>Euarchontoglires</taxon>
        <taxon>Glires</taxon>
        <taxon>Rodentia</taxon>
        <taxon>Castorimorpha</taxon>
        <taxon>Castoridae</taxon>
        <taxon>Castor</taxon>
    </lineage>
</organism>
<dbReference type="InterPro" id="IPR046359">
    <property type="entry name" value="Aftin-like"/>
</dbReference>
<evidence type="ECO:0000313" key="3">
    <source>
        <dbReference type="Ensembl" id="ENSCCNP00000019268.1"/>
    </source>
</evidence>
<dbReference type="GO" id="GO:0032588">
    <property type="term" value="C:trans-Golgi network membrane"/>
    <property type="evidence" value="ECO:0007669"/>
    <property type="project" value="InterPro"/>
</dbReference>
<dbReference type="PANTHER" id="PTHR16156">
    <property type="entry name" value="AFTIPHILIN A-RELATED"/>
    <property type="match status" value="1"/>
</dbReference>
<dbReference type="Pfam" id="PF15045">
    <property type="entry name" value="Clathrin_bdg"/>
    <property type="match status" value="1"/>
</dbReference>
<reference evidence="5" key="2">
    <citation type="submission" date="2025-04" db="UniProtKB">
        <authorList>
            <consortium name="RefSeq"/>
        </authorList>
    </citation>
    <scope>IDENTIFICATION</scope>
    <source>
        <tissue evidence="5">Leukocyte</tissue>
    </source>
</reference>
<dbReference type="KEGG" id="ccan:109691816"/>
<accession>A0A8B7V6L6</accession>
<evidence type="ECO:0000259" key="2">
    <source>
        <dbReference type="Pfam" id="PF15045"/>
    </source>
</evidence>
<dbReference type="Ensembl" id="ENSCCNT00000025002.1">
    <property type="protein sequence ID" value="ENSCCNP00000019268.1"/>
    <property type="gene ID" value="ENSCCNG00000019398.1"/>
</dbReference>
<reference evidence="3" key="1">
    <citation type="submission" date="2023-09" db="UniProtKB">
        <authorList>
            <consortium name="Ensembl"/>
        </authorList>
    </citation>
    <scope>IDENTIFICATION</scope>
</reference>
<dbReference type="PANTHER" id="PTHR16156:SF7">
    <property type="entry name" value="CLATHRIN BINDING BOX OF AFTIPHILIN CONTAINING 1"/>
    <property type="match status" value="1"/>
</dbReference>
<dbReference type="GeneID" id="109691816"/>
<evidence type="ECO:0000313" key="5">
    <source>
        <dbReference type="RefSeq" id="XP_020027611.1"/>
    </source>
</evidence>
<feature type="region of interest" description="Disordered" evidence="1">
    <location>
        <begin position="1"/>
        <end position="35"/>
    </location>
</feature>
<proteinExistence type="predicted"/>
<dbReference type="GO" id="GO:0030121">
    <property type="term" value="C:AP-1 adaptor complex"/>
    <property type="evidence" value="ECO:0007669"/>
    <property type="project" value="TreeGrafter"/>
</dbReference>
<keyword evidence="4" id="KW-1185">Reference proteome</keyword>
<evidence type="ECO:0000256" key="1">
    <source>
        <dbReference type="SAM" id="MobiDB-lite"/>
    </source>
</evidence>